<protein>
    <submittedName>
        <fullName evidence="2">Nuclease of restriction endonuclease-like (RecB) superfamily</fullName>
    </submittedName>
</protein>
<comment type="caution">
    <text evidence="2">The sequence shown here is derived from an EMBL/GenBank/DDBJ whole genome shotgun (WGS) entry which is preliminary data.</text>
</comment>
<dbReference type="PANTHER" id="PTHR30547:SF5">
    <property type="entry name" value="NUCLEASE YHCG-RELATED"/>
    <property type="match status" value="1"/>
</dbReference>
<evidence type="ECO:0000313" key="3">
    <source>
        <dbReference type="Proteomes" id="UP000700732"/>
    </source>
</evidence>
<accession>A0ABR6WF05</accession>
<keyword evidence="3" id="KW-1185">Reference proteome</keyword>
<proteinExistence type="predicted"/>
<sequence length="313" mass="36419">MDSPQPEYTALFRYLRMLVDTEQKSLDPNPQFALVEAYWHIGRIVVETEQDGQERADYGIHLIEILSQRLTQEFGKGYSLPNMWRFKQFYLAFPILSTTGRELPNLRNYLRTELRWSHYRILMQLENKQERAFYIQQAADERWPVRILQRLVNSRYYYQTALGEDHLLAGVKKIATLAPAGLSPTQVGSNAPQPLRTRLANIRKTLLEQYVGYAFVAQRQYVSVLGHDRWAELVFFQYVLNRFILVQLSEHDPASVAQFRQLLDAYLDKQPPTVSQPPVGFLVDPTGRVKVITSSQEPVLPTDEETSLPRFFH</sequence>
<evidence type="ECO:0000259" key="1">
    <source>
        <dbReference type="Pfam" id="PF17761"/>
    </source>
</evidence>
<dbReference type="InterPro" id="IPR041527">
    <property type="entry name" value="YhcG_N"/>
</dbReference>
<name>A0ABR6WF05_9BACT</name>
<feature type="domain" description="YhcG N-terminal" evidence="1">
    <location>
        <begin position="32"/>
        <end position="157"/>
    </location>
</feature>
<dbReference type="Proteomes" id="UP000700732">
    <property type="component" value="Unassembled WGS sequence"/>
</dbReference>
<dbReference type="EMBL" id="VFIA01000058">
    <property type="protein sequence ID" value="MBC3794773.1"/>
    <property type="molecule type" value="Genomic_DNA"/>
</dbReference>
<gene>
    <name evidence="2" type="ORF">FH603_5305</name>
</gene>
<dbReference type="RefSeq" id="WP_186741613.1">
    <property type="nucleotide sequence ID" value="NZ_VFIA01000058.1"/>
</dbReference>
<dbReference type="PANTHER" id="PTHR30547">
    <property type="entry name" value="UNCHARACTERIZED PROTEIN YHCG-RELATED"/>
    <property type="match status" value="1"/>
</dbReference>
<evidence type="ECO:0000313" key="2">
    <source>
        <dbReference type="EMBL" id="MBC3794773.1"/>
    </source>
</evidence>
<dbReference type="Pfam" id="PF17761">
    <property type="entry name" value="DUF1016_N"/>
    <property type="match status" value="1"/>
</dbReference>
<organism evidence="2 3">
    <name type="scientific">Spirosoma utsteinense</name>
    <dbReference type="NCBI Taxonomy" id="2585773"/>
    <lineage>
        <taxon>Bacteria</taxon>
        <taxon>Pseudomonadati</taxon>
        <taxon>Bacteroidota</taxon>
        <taxon>Cytophagia</taxon>
        <taxon>Cytophagales</taxon>
        <taxon>Cytophagaceae</taxon>
        <taxon>Spirosoma</taxon>
    </lineage>
</organism>
<dbReference type="InterPro" id="IPR053148">
    <property type="entry name" value="PD-DEXK-like_domain"/>
</dbReference>
<reference evidence="2 3" key="1">
    <citation type="submission" date="2019-06" db="EMBL/GenBank/DDBJ databases">
        <title>Spirosoma utsteinense sp. nov. isolated from Antarctic ice-free soils.</title>
        <authorList>
            <person name="Tahon G."/>
        </authorList>
    </citation>
    <scope>NUCLEOTIDE SEQUENCE [LARGE SCALE GENOMIC DNA]</scope>
    <source>
        <strain evidence="2 3">LMG 31447</strain>
    </source>
</reference>